<organism evidence="1 2">
    <name type="scientific">Trifolium pratense</name>
    <name type="common">Red clover</name>
    <dbReference type="NCBI Taxonomy" id="57577"/>
    <lineage>
        <taxon>Eukaryota</taxon>
        <taxon>Viridiplantae</taxon>
        <taxon>Streptophyta</taxon>
        <taxon>Embryophyta</taxon>
        <taxon>Tracheophyta</taxon>
        <taxon>Spermatophyta</taxon>
        <taxon>Magnoliopsida</taxon>
        <taxon>eudicotyledons</taxon>
        <taxon>Gunneridae</taxon>
        <taxon>Pentapetalae</taxon>
        <taxon>rosids</taxon>
        <taxon>fabids</taxon>
        <taxon>Fabales</taxon>
        <taxon>Fabaceae</taxon>
        <taxon>Papilionoideae</taxon>
        <taxon>50 kb inversion clade</taxon>
        <taxon>NPAAA clade</taxon>
        <taxon>Hologalegina</taxon>
        <taxon>IRL clade</taxon>
        <taxon>Trifolieae</taxon>
        <taxon>Trifolium</taxon>
    </lineage>
</organism>
<proteinExistence type="predicted"/>
<evidence type="ECO:0000313" key="2">
    <source>
        <dbReference type="Proteomes" id="UP001177021"/>
    </source>
</evidence>
<sequence length="349" mass="38069">MAKNSASTTCFYSLLLISSILFASHFHASEAQAPVVKGLAYNFFGQTCPNLENIVRNHLTKVFKSDNGQAPGLLRIFFHDCFVQGCDGSLLLDGNPGEREQPPNAGMRTEALKTIDDIRALVHKECGRTVSCADITVLAAREAVFLSGGPNFPVPLGRKDGKTFSIKLTSNLPQPFNTTSVTLKTFAAQNFDVTDVVALSGAHTFGRAHCGTFFNRLSPLDPTLDQTLANNLKATCPNANSGNTANLDIRTPTVFDNKYYLDLRSKQGLFTSDQDLNIDSRTKGLVNDFAVDQNLFFEKFANAFIKVSQLNVLVGNQGEIRAKCNVVNGAKKSVLKTLVDEGMELMNQF</sequence>
<protein>
    <submittedName>
        <fullName evidence="1">Uncharacterized protein</fullName>
    </submittedName>
</protein>
<gene>
    <name evidence="1" type="ORF">MILVUS5_LOCUS31244</name>
</gene>
<dbReference type="EMBL" id="CASHSV030000513">
    <property type="protein sequence ID" value="CAJ2666453.1"/>
    <property type="molecule type" value="Genomic_DNA"/>
</dbReference>
<name>A0ACB0LDK8_TRIPR</name>
<keyword evidence="2" id="KW-1185">Reference proteome</keyword>
<dbReference type="Proteomes" id="UP001177021">
    <property type="component" value="Unassembled WGS sequence"/>
</dbReference>
<evidence type="ECO:0000313" key="1">
    <source>
        <dbReference type="EMBL" id="CAJ2666453.1"/>
    </source>
</evidence>
<reference evidence="1" key="1">
    <citation type="submission" date="2023-10" db="EMBL/GenBank/DDBJ databases">
        <authorList>
            <person name="Rodriguez Cubillos JULIANA M."/>
            <person name="De Vega J."/>
        </authorList>
    </citation>
    <scope>NUCLEOTIDE SEQUENCE</scope>
</reference>
<accession>A0ACB0LDK8</accession>
<comment type="caution">
    <text evidence="1">The sequence shown here is derived from an EMBL/GenBank/DDBJ whole genome shotgun (WGS) entry which is preliminary data.</text>
</comment>